<dbReference type="PANTHER" id="PTHR23131">
    <property type="entry name" value="ENDORIBONUCLEASE LACTB2"/>
    <property type="match status" value="1"/>
</dbReference>
<protein>
    <submittedName>
        <fullName evidence="3">Metallo-beta-lactamase family protein</fullName>
    </submittedName>
</protein>
<dbReference type="InterPro" id="IPR000086">
    <property type="entry name" value="NUDIX_hydrolase_dom"/>
</dbReference>
<dbReference type="Gene3D" id="3.90.79.10">
    <property type="entry name" value="Nucleoside Triphosphate Pyrophosphohydrolase"/>
    <property type="match status" value="1"/>
</dbReference>
<dbReference type="Pfam" id="PF17778">
    <property type="entry name" value="WHD_BLACT"/>
    <property type="match status" value="1"/>
</dbReference>
<dbReference type="InterPro" id="IPR050662">
    <property type="entry name" value="Sec-metab_biosynth-thioest"/>
</dbReference>
<reference evidence="4" key="1">
    <citation type="submission" date="2015-07" db="EMBL/GenBank/DDBJ databases">
        <title>Discovery of a poly(ethylene terephthalate assimilation.</title>
        <authorList>
            <person name="Yoshida S."/>
            <person name="Hiraga K."/>
            <person name="Takehana T."/>
            <person name="Taniguchi I."/>
            <person name="Yamaji H."/>
            <person name="Maeda Y."/>
            <person name="Toyohara K."/>
            <person name="Miyamoto K."/>
            <person name="Kimura Y."/>
            <person name="Oda K."/>
        </authorList>
    </citation>
    <scope>NUCLEOTIDE SEQUENCE [LARGE SCALE GENOMIC DNA]</scope>
    <source>
        <strain evidence="4">NBRC 110686 / TISTR 2288 / 201-F6</strain>
    </source>
</reference>
<evidence type="ECO:0000313" key="3">
    <source>
        <dbReference type="EMBL" id="GAP37914.1"/>
    </source>
</evidence>
<feature type="domain" description="Nudix hydrolase" evidence="2">
    <location>
        <begin position="24"/>
        <end position="229"/>
    </location>
</feature>
<comment type="caution">
    <text evidence="3">The sequence shown here is derived from an EMBL/GenBank/DDBJ whole genome shotgun (WGS) entry which is preliminary data.</text>
</comment>
<dbReference type="EMBL" id="BBYR01000064">
    <property type="protein sequence ID" value="GAP37914.1"/>
    <property type="molecule type" value="Genomic_DNA"/>
</dbReference>
<dbReference type="Proteomes" id="UP000037660">
    <property type="component" value="Unassembled WGS sequence"/>
</dbReference>
<sequence>MTTLSATPTAAATPADAAVPTPRARHAATLIVLRDAPRGLEVLLLRRTDRPGDQNSGAAVFPGGLIAAADGAHHGLCTGFDDVGASARLGLPDGGLGFWIGAIRECFEEAGLLFAVDEQGAAVDLASVPADELFALRQRLHDDEIGMADVCARLGVRLDPSRLAYHSHWITPQGMPKIFDTRFFIAEAPAGQSALHDGGETVEMLWLTPAEALENARKLKLLRATSVTLKHISAYATAAEAVAAARAQETVPTTRPRLAAGPAGRTAVERWEAPYAEVGRLDPSGRGDVSTQLLPGRPVWLSPRVLRVTAPNGSQMTGPGTNSYFVGSAGGEWVLLDPGPDDAAHLQALRDAAPGPVTRILVTHTHKDHSPAARVLAAEWGARTLGQTARHPQWQDEGFVPDETLDGGERLALGEGTTLRVLHTPGHASNHLCYLLEEEKLLFTGDHLMQGSSVVINPPDGDMTAYFRSLEQLLEVDLDWLAPGHGFLIDEPHAEVRKAIGHRLAREAKVLAAVNSHGPADAEQLLAVVYADTPPRLHAAALRSLLAHLIKLHRDQVVTADAQGRWGRAA</sequence>
<dbReference type="RefSeq" id="WP_054021822.1">
    <property type="nucleotide sequence ID" value="NZ_BBYR01000064.1"/>
</dbReference>
<dbReference type="STRING" id="1547922.ISF6_4108"/>
<feature type="region of interest" description="Disordered" evidence="1">
    <location>
        <begin position="1"/>
        <end position="20"/>
    </location>
</feature>
<dbReference type="InterPro" id="IPR015797">
    <property type="entry name" value="NUDIX_hydrolase-like_dom_sf"/>
</dbReference>
<dbReference type="SUPFAM" id="SSF55811">
    <property type="entry name" value="Nudix"/>
    <property type="match status" value="1"/>
</dbReference>
<dbReference type="InterPro" id="IPR036866">
    <property type="entry name" value="RibonucZ/Hydroxyglut_hydro"/>
</dbReference>
<proteinExistence type="predicted"/>
<name>A0A0K8P5W4_PISS1</name>
<reference evidence="3 4" key="2">
    <citation type="journal article" date="2016" name="Science">
        <title>A bacterium that degrades and assimilates poly(ethylene terephthalate).</title>
        <authorList>
            <person name="Yoshida S."/>
            <person name="Hiraga K."/>
            <person name="Takehana T."/>
            <person name="Taniguchi I."/>
            <person name="Yamaji H."/>
            <person name="Maeda Y."/>
            <person name="Toyohara K."/>
            <person name="Miyamoto K."/>
            <person name="Kimura Y."/>
            <person name="Oda K."/>
        </authorList>
    </citation>
    <scope>NUCLEOTIDE SEQUENCE [LARGE SCALE GENOMIC DNA]</scope>
    <source>
        <strain evidence="4">NBRC 110686 / TISTR 2288 / 201-F6</strain>
    </source>
</reference>
<accession>A0A0K8P5W4</accession>
<organism evidence="3 4">
    <name type="scientific">Piscinibacter sakaiensis</name>
    <name type="common">Ideonella sakaiensis</name>
    <dbReference type="NCBI Taxonomy" id="1547922"/>
    <lineage>
        <taxon>Bacteria</taxon>
        <taxon>Pseudomonadati</taxon>
        <taxon>Pseudomonadota</taxon>
        <taxon>Betaproteobacteria</taxon>
        <taxon>Burkholderiales</taxon>
        <taxon>Sphaerotilaceae</taxon>
        <taxon>Piscinibacter</taxon>
    </lineage>
</organism>
<dbReference type="Gene3D" id="3.60.15.10">
    <property type="entry name" value="Ribonuclease Z/Hydroxyacylglutathione hydrolase-like"/>
    <property type="match status" value="1"/>
</dbReference>
<dbReference type="CDD" id="cd16278">
    <property type="entry name" value="metallo-hydrolase-like_MBL-fold"/>
    <property type="match status" value="1"/>
</dbReference>
<dbReference type="InterPro" id="IPR036388">
    <property type="entry name" value="WH-like_DNA-bd_sf"/>
</dbReference>
<dbReference type="Gene3D" id="1.10.10.10">
    <property type="entry name" value="Winged helix-like DNA-binding domain superfamily/Winged helix DNA-binding domain"/>
    <property type="match status" value="1"/>
</dbReference>
<dbReference type="InterPro" id="IPR001279">
    <property type="entry name" value="Metallo-B-lactamas"/>
</dbReference>
<dbReference type="GO" id="GO:0003824">
    <property type="term" value="F:catalytic activity"/>
    <property type="evidence" value="ECO:0007669"/>
    <property type="project" value="UniProtKB-ARBA"/>
</dbReference>
<keyword evidence="4" id="KW-1185">Reference proteome</keyword>
<dbReference type="SUPFAM" id="SSF56281">
    <property type="entry name" value="Metallo-hydrolase/oxidoreductase"/>
    <property type="match status" value="1"/>
</dbReference>
<dbReference type="Pfam" id="PF00753">
    <property type="entry name" value="Lactamase_B"/>
    <property type="match status" value="1"/>
</dbReference>
<dbReference type="OrthoDB" id="9788263at2"/>
<dbReference type="PANTHER" id="PTHR23131:SF0">
    <property type="entry name" value="ENDORIBONUCLEASE LACTB2"/>
    <property type="match status" value="1"/>
</dbReference>
<gene>
    <name evidence="3" type="ORF">ISF6_4108</name>
</gene>
<dbReference type="PROSITE" id="PS51462">
    <property type="entry name" value="NUDIX"/>
    <property type="match status" value="1"/>
</dbReference>
<evidence type="ECO:0000313" key="4">
    <source>
        <dbReference type="Proteomes" id="UP000037660"/>
    </source>
</evidence>
<dbReference type="CDD" id="cd18870">
    <property type="entry name" value="NUDIX_AcylCoAdiphos_Nudt19"/>
    <property type="match status" value="1"/>
</dbReference>
<dbReference type="SMART" id="SM00849">
    <property type="entry name" value="Lactamase_B"/>
    <property type="match status" value="1"/>
</dbReference>
<dbReference type="AlphaFoldDB" id="A0A0K8P5W4"/>
<evidence type="ECO:0000259" key="2">
    <source>
        <dbReference type="PROSITE" id="PS51462"/>
    </source>
</evidence>
<dbReference type="InterPro" id="IPR041516">
    <property type="entry name" value="LACTB2_WH"/>
</dbReference>
<evidence type="ECO:0000256" key="1">
    <source>
        <dbReference type="SAM" id="MobiDB-lite"/>
    </source>
</evidence>